<dbReference type="GeneID" id="25727581"/>
<name>A0A0D2KPK0_9CHLO</name>
<dbReference type="AlphaFoldDB" id="A0A0D2KPK0"/>
<organism evidence="2 3">
    <name type="scientific">Monoraphidium neglectum</name>
    <dbReference type="NCBI Taxonomy" id="145388"/>
    <lineage>
        <taxon>Eukaryota</taxon>
        <taxon>Viridiplantae</taxon>
        <taxon>Chlorophyta</taxon>
        <taxon>core chlorophytes</taxon>
        <taxon>Chlorophyceae</taxon>
        <taxon>CS clade</taxon>
        <taxon>Sphaeropleales</taxon>
        <taxon>Selenastraceae</taxon>
        <taxon>Monoraphidium</taxon>
    </lineage>
</organism>
<dbReference type="OrthoDB" id="269872at2759"/>
<dbReference type="EMBL" id="KK102526">
    <property type="protein sequence ID" value="KIY97543.1"/>
    <property type="molecule type" value="Genomic_DNA"/>
</dbReference>
<reference evidence="2 3" key="1">
    <citation type="journal article" date="2013" name="BMC Genomics">
        <title>Reconstruction of the lipid metabolism for the microalga Monoraphidium neglectum from its genome sequence reveals characteristics suitable for biofuel production.</title>
        <authorList>
            <person name="Bogen C."/>
            <person name="Al-Dilaimi A."/>
            <person name="Albersmeier A."/>
            <person name="Wichmann J."/>
            <person name="Grundmann M."/>
            <person name="Rupp O."/>
            <person name="Lauersen K.J."/>
            <person name="Blifernez-Klassen O."/>
            <person name="Kalinowski J."/>
            <person name="Goesmann A."/>
            <person name="Mussgnug J.H."/>
            <person name="Kruse O."/>
        </authorList>
    </citation>
    <scope>NUCLEOTIDE SEQUENCE [LARGE SCALE GENOMIC DNA]</scope>
    <source>
        <strain evidence="2 3">SAG 48.87</strain>
    </source>
</reference>
<feature type="compositionally biased region" description="Basic and acidic residues" evidence="1">
    <location>
        <begin position="175"/>
        <end position="196"/>
    </location>
</feature>
<dbReference type="PANTHER" id="PTHR23313:SF0">
    <property type="entry name" value="TESTIS-EXPRESSED PROTEIN 9"/>
    <property type="match status" value="1"/>
</dbReference>
<feature type="compositionally biased region" description="Low complexity" evidence="1">
    <location>
        <begin position="62"/>
        <end position="83"/>
    </location>
</feature>
<evidence type="ECO:0000256" key="1">
    <source>
        <dbReference type="SAM" id="MobiDB-lite"/>
    </source>
</evidence>
<evidence type="ECO:0000313" key="2">
    <source>
        <dbReference type="EMBL" id="KIY97543.1"/>
    </source>
</evidence>
<gene>
    <name evidence="2" type="ORF">MNEG_10420</name>
</gene>
<protein>
    <submittedName>
        <fullName evidence="2">Testis</fullName>
    </submittedName>
</protein>
<accession>A0A0D2KPK0</accession>
<sequence>MADFDHQHDFVQATIQEVLARVDLADANEACSGFESDPMAPAGACTGGSEGSGGARQQQTLSGRATGAASRTASGAGASASGRLDTSMLELPGNSEATIRLLKARVRALEEQMQVAVDGAAGRDAALAESQREVRALQQDKAAAAKAHKALEAQVERYKRAAQSAREAQAAQEAALKEREREEAKAGSSRKLAEQESRAREVRLARALEEVERHKALLQEVKAQERDGRDVAKTDYQRLAADHAKLERQKNTLLAAFRKQLRLIDVLRRQKAHLEAARCLAFTEEEFMRALETGQ</sequence>
<dbReference type="RefSeq" id="XP_013896563.1">
    <property type="nucleotide sequence ID" value="XM_014041109.1"/>
</dbReference>
<dbReference type="STRING" id="145388.A0A0D2KPK0"/>
<feature type="region of interest" description="Disordered" evidence="1">
    <location>
        <begin position="34"/>
        <end position="89"/>
    </location>
</feature>
<feature type="region of interest" description="Disordered" evidence="1">
    <location>
        <begin position="169"/>
        <end position="196"/>
    </location>
</feature>
<evidence type="ECO:0000313" key="3">
    <source>
        <dbReference type="Proteomes" id="UP000054498"/>
    </source>
</evidence>
<dbReference type="KEGG" id="mng:MNEG_10420"/>
<dbReference type="PANTHER" id="PTHR23313">
    <property type="entry name" value="TSEC1-RELATED"/>
    <property type="match status" value="1"/>
</dbReference>
<feature type="compositionally biased region" description="Gly residues" evidence="1">
    <location>
        <begin position="45"/>
        <end position="54"/>
    </location>
</feature>
<keyword evidence="3" id="KW-1185">Reference proteome</keyword>
<dbReference type="Proteomes" id="UP000054498">
    <property type="component" value="Unassembled WGS sequence"/>
</dbReference>
<proteinExistence type="predicted"/>